<dbReference type="GO" id="GO:0008233">
    <property type="term" value="F:peptidase activity"/>
    <property type="evidence" value="ECO:0007669"/>
    <property type="project" value="UniProtKB-KW"/>
</dbReference>
<feature type="compositionally biased region" description="Basic and acidic residues" evidence="3">
    <location>
        <begin position="744"/>
        <end position="763"/>
    </location>
</feature>
<keyword evidence="2" id="KW-0479">Metal-binding</keyword>
<dbReference type="InterPro" id="IPR036397">
    <property type="entry name" value="RNaseH_sf"/>
</dbReference>
<dbReference type="GO" id="GO:0003676">
    <property type="term" value="F:nucleic acid binding"/>
    <property type="evidence" value="ECO:0007669"/>
    <property type="project" value="InterPro"/>
</dbReference>
<feature type="region of interest" description="Disordered" evidence="3">
    <location>
        <begin position="744"/>
        <end position="798"/>
    </location>
</feature>
<organism evidence="6 7">
    <name type="scientific">Hermetia illucens</name>
    <name type="common">Black soldier fly</name>
    <dbReference type="NCBI Taxonomy" id="343691"/>
    <lineage>
        <taxon>Eukaryota</taxon>
        <taxon>Metazoa</taxon>
        <taxon>Ecdysozoa</taxon>
        <taxon>Arthropoda</taxon>
        <taxon>Hexapoda</taxon>
        <taxon>Insecta</taxon>
        <taxon>Pterygota</taxon>
        <taxon>Neoptera</taxon>
        <taxon>Endopterygota</taxon>
        <taxon>Diptera</taxon>
        <taxon>Brachycera</taxon>
        <taxon>Stratiomyomorpha</taxon>
        <taxon>Stratiomyidae</taxon>
        <taxon>Hermetiinae</taxon>
        <taxon>Hermetia</taxon>
    </lineage>
</organism>
<proteinExistence type="predicted"/>
<dbReference type="GO" id="GO:0015074">
    <property type="term" value="P:DNA integration"/>
    <property type="evidence" value="ECO:0007669"/>
    <property type="project" value="InterPro"/>
</dbReference>
<feature type="compositionally biased region" description="Basic and acidic residues" evidence="3">
    <location>
        <begin position="835"/>
        <end position="845"/>
    </location>
</feature>
<dbReference type="Pfam" id="PF13976">
    <property type="entry name" value="gag_pre-integrs"/>
    <property type="match status" value="1"/>
</dbReference>
<dbReference type="InParanoid" id="A0A7R8YQA4"/>
<dbReference type="PANTHER" id="PTHR42648">
    <property type="entry name" value="TRANSPOSASE, PUTATIVE-RELATED"/>
    <property type="match status" value="1"/>
</dbReference>
<evidence type="ECO:0000259" key="4">
    <source>
        <dbReference type="PROSITE" id="PS50158"/>
    </source>
</evidence>
<feature type="compositionally biased region" description="Polar residues" evidence="3">
    <location>
        <begin position="766"/>
        <end position="791"/>
    </location>
</feature>
<feature type="domain" description="Integrase catalytic" evidence="5">
    <location>
        <begin position="502"/>
        <end position="669"/>
    </location>
</feature>
<dbReference type="InterPro" id="IPR057670">
    <property type="entry name" value="SH3_retrovirus"/>
</dbReference>
<dbReference type="InterPro" id="IPR054722">
    <property type="entry name" value="PolX-like_BBD"/>
</dbReference>
<keyword evidence="7" id="KW-1185">Reference proteome</keyword>
<evidence type="ECO:0000259" key="5">
    <source>
        <dbReference type="PROSITE" id="PS50994"/>
    </source>
</evidence>
<evidence type="ECO:0000313" key="6">
    <source>
        <dbReference type="EMBL" id="CAD7081666.1"/>
    </source>
</evidence>
<keyword evidence="2" id="KW-0862">Zinc</keyword>
<evidence type="ECO:0000313" key="7">
    <source>
        <dbReference type="Proteomes" id="UP000594454"/>
    </source>
</evidence>
<keyword evidence="1" id="KW-0645">Protease</keyword>
<dbReference type="PROSITE" id="PS50158">
    <property type="entry name" value="ZF_CCHC"/>
    <property type="match status" value="1"/>
</dbReference>
<dbReference type="InterPro" id="IPR001584">
    <property type="entry name" value="Integrase_cat-core"/>
</dbReference>
<dbReference type="AlphaFoldDB" id="A0A7R8YQA4"/>
<sequence>MDRVSAKRNIKPFDGEKYSVWKFRIRALLTELNVVQVVDSEVPDEITEEWKIAERTAKSVIVEYLSDSFLSFAKEENTTKEIISDLDAIYERKSVSTQLALRKKLLSLKLQGDTKLIKHFTNFDNIIRDMLAAGAKLDATDKVAHLLLSLPNSYDGVITAIETLSDDSLSLAFVKTRLLDHEVKLTNEGRNLCEQVLHVENVSYNKKKFKQKGAMNKSDFNRHNNKINKLKFPKNTRKFECHHCGRKGHIKKDCYYYKNSKSKFDKKNETMDKKSESSAKNAYASGFAFMIGDNYESDHVKNEIEFVIDSGASDHLINREDLAKDFEHLQHPLKLSVAKTGSFITATKRGKLNVISKIGIQGELKDVFYCPEVPYNLLSVTKMQAAGMTIIFNERGVVVQKGGKTLMTGEHFNSILKLNFKVRICKTENIDRAFNVTKVNYSLWHQRLGHIGKQKFIELKNKQMIYDLDQICNINPSDDLCEACIKGKQAKLPFNKEKDKSHVKRPLFIIHSDVCGPISPTAINNKNYFVLFVDEYTHYCVSYTIAHKSDVFRVFKDFVAKSEAHFDLKVVNLYSDNGGEYLSNEMKDYCCEKGITYHLTVPRTPQLNGVSERMVRTITEKARSMIISACMDKIFWGDAVLTATYLINITPTRALKQTKTPYEMWHGKKPQIKYLKIFGSTVFVHNKNSRTKFDDKSWKGILVGYEPNGYKVWDVEREKYAIVRDVIVDELDFIRSRPIAKCEGVNKRNSEDKTDVSDKKSKSVEGQVSENISDKNNVQVETDSAGIQSKSVVDREKSDNSMKMKRFFEVVSKDPQRASSSSEPDLESTEGINESPEKDKECEKSKKQKYEQKYVKYWESEFKWLSEGTKGCHYAFCKVCSVDVYIGKMGKSAIKSHANTQIHTKNAGTISLNLVQQNIEPLFSSASKTAVIDAEIMMAVFVAEHNLAFQIMGHLPQFVNKITPDSNIAKKVKCSRTKMVNILRNVLGISYIEEIVDLLNANKFSLIIDESTDISLVKTLCLVVRAPSQNTIRRVVSNFIGYETVGDRQNAYHQGLRRSNELVEVVKENVVQNPKMSCHHRAQHFGVSGITLRSILKDDLNLFRHKVQLTQTILPRSRRLKCGQTVARMVDAEPDFWKQILMTGEACFTLSGDVNKQKKPHLRDGENKINQGNAFE</sequence>
<evidence type="ECO:0000256" key="2">
    <source>
        <dbReference type="PROSITE-ProRule" id="PRU00047"/>
    </source>
</evidence>
<dbReference type="InterPro" id="IPR025724">
    <property type="entry name" value="GAG-pre-integrase_dom"/>
</dbReference>
<dbReference type="EMBL" id="LR899010">
    <property type="protein sequence ID" value="CAD7081666.1"/>
    <property type="molecule type" value="Genomic_DNA"/>
</dbReference>
<feature type="region of interest" description="Disordered" evidence="3">
    <location>
        <begin position="812"/>
        <end position="845"/>
    </location>
</feature>
<name>A0A7R8YQA4_HERIL</name>
<dbReference type="PANTHER" id="PTHR42648:SF28">
    <property type="entry name" value="TRANSPOSON-ENCODED PROTEIN WITH RIBONUCLEASE H-LIKE AND RETROVIRUS ZINC FINGER-LIKE DOMAINS"/>
    <property type="match status" value="1"/>
</dbReference>
<dbReference type="Gene3D" id="3.30.420.10">
    <property type="entry name" value="Ribonuclease H-like superfamily/Ribonuclease H"/>
    <property type="match status" value="1"/>
</dbReference>
<dbReference type="Pfam" id="PF22936">
    <property type="entry name" value="Pol_BBD"/>
    <property type="match status" value="1"/>
</dbReference>
<keyword evidence="2" id="KW-0863">Zinc-finger</keyword>
<evidence type="ECO:0000256" key="1">
    <source>
        <dbReference type="ARBA" id="ARBA00022670"/>
    </source>
</evidence>
<dbReference type="GO" id="GO:0008270">
    <property type="term" value="F:zinc ion binding"/>
    <property type="evidence" value="ECO:0007669"/>
    <property type="project" value="UniProtKB-KW"/>
</dbReference>
<gene>
    <name evidence="6" type="ORF">HERILL_LOCUS4762</name>
</gene>
<dbReference type="PROSITE" id="PS50994">
    <property type="entry name" value="INTEGRASE"/>
    <property type="match status" value="1"/>
</dbReference>
<dbReference type="InterPro" id="IPR001878">
    <property type="entry name" value="Znf_CCHC"/>
</dbReference>
<feature type="domain" description="CCHC-type" evidence="4">
    <location>
        <begin position="241"/>
        <end position="254"/>
    </location>
</feature>
<dbReference type="Gene3D" id="2.40.70.10">
    <property type="entry name" value="Acid Proteases"/>
    <property type="match status" value="1"/>
</dbReference>
<dbReference type="GO" id="GO:0006508">
    <property type="term" value="P:proteolysis"/>
    <property type="evidence" value="ECO:0007669"/>
    <property type="project" value="UniProtKB-KW"/>
</dbReference>
<reference evidence="6 7" key="1">
    <citation type="submission" date="2020-11" db="EMBL/GenBank/DDBJ databases">
        <authorList>
            <person name="Wallbank WR R."/>
            <person name="Pardo Diaz C."/>
            <person name="Kozak K."/>
            <person name="Martin S."/>
            <person name="Jiggins C."/>
            <person name="Moest M."/>
            <person name="Warren A I."/>
            <person name="Generalovic N T."/>
            <person name="Byers J.R.P. K."/>
            <person name="Montejo-Kovacevich G."/>
            <person name="Yen C E."/>
        </authorList>
    </citation>
    <scope>NUCLEOTIDE SEQUENCE [LARGE SCALE GENOMIC DNA]</scope>
</reference>
<evidence type="ECO:0000256" key="3">
    <source>
        <dbReference type="SAM" id="MobiDB-lite"/>
    </source>
</evidence>
<protein>
    <recommendedName>
        <fullName evidence="8">Copia protein</fullName>
    </recommendedName>
</protein>
<dbReference type="InterPro" id="IPR039537">
    <property type="entry name" value="Retrotran_Ty1/copia-like"/>
</dbReference>
<accession>A0A7R8YQA4</accession>
<dbReference type="Pfam" id="PF14223">
    <property type="entry name" value="Retrotran_gag_2"/>
    <property type="match status" value="1"/>
</dbReference>
<dbReference type="Pfam" id="PF00665">
    <property type="entry name" value="rve"/>
    <property type="match status" value="1"/>
</dbReference>
<dbReference type="Pfam" id="PF25597">
    <property type="entry name" value="SH3_retrovirus"/>
    <property type="match status" value="1"/>
</dbReference>
<dbReference type="SUPFAM" id="SSF53098">
    <property type="entry name" value="Ribonuclease H-like"/>
    <property type="match status" value="1"/>
</dbReference>
<dbReference type="OrthoDB" id="8060515at2759"/>
<dbReference type="Proteomes" id="UP000594454">
    <property type="component" value="Chromosome 2"/>
</dbReference>
<dbReference type="InterPro" id="IPR021109">
    <property type="entry name" value="Peptidase_aspartic_dom_sf"/>
</dbReference>
<evidence type="ECO:0008006" key="8">
    <source>
        <dbReference type="Google" id="ProtNLM"/>
    </source>
</evidence>
<dbReference type="InterPro" id="IPR012337">
    <property type="entry name" value="RNaseH-like_sf"/>
</dbReference>
<feature type="region of interest" description="Disordered" evidence="3">
    <location>
        <begin position="1155"/>
        <end position="1176"/>
    </location>
</feature>
<keyword evidence="1" id="KW-0378">Hydrolase</keyword>